<keyword evidence="1" id="KW-1133">Transmembrane helix</keyword>
<proteinExistence type="predicted"/>
<keyword evidence="1" id="KW-0812">Transmembrane</keyword>
<protein>
    <submittedName>
        <fullName evidence="2">Uncharacterized protein</fullName>
    </submittedName>
</protein>
<dbReference type="AlphaFoldDB" id="A0A6J4P9K0"/>
<feature type="transmembrane region" description="Helical" evidence="1">
    <location>
        <begin position="27"/>
        <end position="50"/>
    </location>
</feature>
<name>A0A6J4P9K0_9ACTN</name>
<sequence length="77" mass="8627">MPFNSLRPGGFKDDQLLDPDLPRPVRYFIYALLVVGLLVAVAPTAVLLLIGALGRPEWNHYLGGCAVRARRDDHSRW</sequence>
<evidence type="ECO:0000256" key="1">
    <source>
        <dbReference type="SAM" id="Phobius"/>
    </source>
</evidence>
<organism evidence="2">
    <name type="scientific">uncultured Propionibacteriaceae bacterium</name>
    <dbReference type="NCBI Taxonomy" id="257457"/>
    <lineage>
        <taxon>Bacteria</taxon>
        <taxon>Bacillati</taxon>
        <taxon>Actinomycetota</taxon>
        <taxon>Actinomycetes</taxon>
        <taxon>Propionibacteriales</taxon>
        <taxon>Propionibacteriaceae</taxon>
        <taxon>environmental samples</taxon>
    </lineage>
</organism>
<reference evidence="2" key="1">
    <citation type="submission" date="2020-02" db="EMBL/GenBank/DDBJ databases">
        <authorList>
            <person name="Meier V. D."/>
        </authorList>
    </citation>
    <scope>NUCLEOTIDE SEQUENCE</scope>
    <source>
        <strain evidence="2">AVDCRST_MAG75</strain>
    </source>
</reference>
<gene>
    <name evidence="2" type="ORF">AVDCRST_MAG75-2472</name>
</gene>
<keyword evidence="1" id="KW-0472">Membrane</keyword>
<evidence type="ECO:0000313" key="2">
    <source>
        <dbReference type="EMBL" id="CAA9406494.1"/>
    </source>
</evidence>
<dbReference type="EMBL" id="CADCUO010000175">
    <property type="protein sequence ID" value="CAA9406494.1"/>
    <property type="molecule type" value="Genomic_DNA"/>
</dbReference>
<accession>A0A6J4P9K0</accession>